<keyword evidence="3 7" id="KW-1003">Cell membrane</keyword>
<dbReference type="Pfam" id="PF01311">
    <property type="entry name" value="Bac_export_1"/>
    <property type="match status" value="1"/>
</dbReference>
<dbReference type="GO" id="GO:0006605">
    <property type="term" value="P:protein targeting"/>
    <property type="evidence" value="ECO:0007669"/>
    <property type="project" value="UniProtKB-UniRule"/>
</dbReference>
<keyword evidence="5 7" id="KW-1133">Transmembrane helix</keyword>
<keyword evidence="4 7" id="KW-0812">Transmembrane</keyword>
<dbReference type="RefSeq" id="WP_093069358.1">
    <property type="nucleotide sequence ID" value="NZ_FNQP01000016.1"/>
</dbReference>
<evidence type="ECO:0000256" key="1">
    <source>
        <dbReference type="ARBA" id="ARBA00004651"/>
    </source>
</evidence>
<feature type="transmembrane region" description="Helical" evidence="7">
    <location>
        <begin position="6"/>
        <end position="27"/>
    </location>
</feature>
<dbReference type="OrthoDB" id="9807748at2"/>
<keyword evidence="6 7" id="KW-0472">Membrane</keyword>
<dbReference type="InterPro" id="IPR002010">
    <property type="entry name" value="T3SS_IM_R"/>
</dbReference>
<proteinExistence type="inferred from homology"/>
<dbReference type="NCBIfam" id="TIGR01401">
    <property type="entry name" value="fliR_like_III"/>
    <property type="match status" value="1"/>
</dbReference>
<feature type="transmembrane region" description="Helical" evidence="7">
    <location>
        <begin position="39"/>
        <end position="56"/>
    </location>
</feature>
<evidence type="ECO:0000313" key="8">
    <source>
        <dbReference type="EMBL" id="SEA86121.1"/>
    </source>
</evidence>
<organism evidence="8 9">
    <name type="scientific">Thiothrix caldifontis</name>
    <dbReference type="NCBI Taxonomy" id="525918"/>
    <lineage>
        <taxon>Bacteria</taxon>
        <taxon>Pseudomonadati</taxon>
        <taxon>Pseudomonadota</taxon>
        <taxon>Gammaproteobacteria</taxon>
        <taxon>Thiotrichales</taxon>
        <taxon>Thiotrichaceae</taxon>
        <taxon>Thiothrix</taxon>
    </lineage>
</organism>
<feature type="transmembrane region" description="Helical" evidence="7">
    <location>
        <begin position="179"/>
        <end position="202"/>
    </location>
</feature>
<dbReference type="PRINTS" id="PR00953">
    <property type="entry name" value="TYPE3IMRPROT"/>
</dbReference>
<evidence type="ECO:0000256" key="6">
    <source>
        <dbReference type="ARBA" id="ARBA00023136"/>
    </source>
</evidence>
<evidence type="ECO:0000256" key="3">
    <source>
        <dbReference type="ARBA" id="ARBA00022475"/>
    </source>
</evidence>
<feature type="transmembrane region" description="Helical" evidence="7">
    <location>
        <begin position="214"/>
        <end position="238"/>
    </location>
</feature>
<dbReference type="Proteomes" id="UP000199397">
    <property type="component" value="Unassembled WGS sequence"/>
</dbReference>
<evidence type="ECO:0000256" key="7">
    <source>
        <dbReference type="RuleBase" id="RU362072"/>
    </source>
</evidence>
<dbReference type="PANTHER" id="PTHR30065">
    <property type="entry name" value="FLAGELLAR BIOSYNTHETIC PROTEIN FLIR"/>
    <property type="match status" value="1"/>
</dbReference>
<accession>A0A1H4EM71</accession>
<reference evidence="8 9" key="1">
    <citation type="submission" date="2016-10" db="EMBL/GenBank/DDBJ databases">
        <authorList>
            <person name="de Groot N.N."/>
        </authorList>
    </citation>
    <scope>NUCLEOTIDE SEQUENCE [LARGE SCALE GENOMIC DNA]</scope>
    <source>
        <strain evidence="8 9">DSM 21228</strain>
    </source>
</reference>
<evidence type="ECO:0000256" key="2">
    <source>
        <dbReference type="ARBA" id="ARBA00009772"/>
    </source>
</evidence>
<name>A0A1H4EM71_9GAMM</name>
<dbReference type="InterPro" id="IPR006304">
    <property type="entry name" value="T3SS_SpaR/YscT"/>
</dbReference>
<dbReference type="PANTHER" id="PTHR30065:SF1">
    <property type="entry name" value="SURFACE PRESENTATION OF ANTIGENS PROTEIN SPAR"/>
    <property type="match status" value="1"/>
</dbReference>
<sequence length="260" mass="29048">METDALQSWLLAWAFTAPRVLVAFALLPIMTEPIVPRTLRNGVIMTMSLFILPLTHEQFLNIELNMLTMLGILVKEALLGLLLGYTLSVPFWAVKAAGFLIDMQRGVMSALFFSPVTANMVSPLGGLFNLLLTTLLLVSGGFLILLQTLYFSYQTWPIDQFFPQFTLEVASFFLQQLDLLLYTSVLIAGPFIGMMFLVDFGLGMVGRFLPQLNVFLAAMPVKSGLVFFMLALYIGFLAEYLKDGFFRMGNNLTILDALLR</sequence>
<gene>
    <name evidence="8" type="ORF">SAMN05660964_02649</name>
</gene>
<evidence type="ECO:0000256" key="4">
    <source>
        <dbReference type="ARBA" id="ARBA00022692"/>
    </source>
</evidence>
<keyword evidence="9" id="KW-1185">Reference proteome</keyword>
<comment type="subcellular location">
    <subcellularLocation>
        <location evidence="1 7">Cell membrane</location>
        <topology evidence="1 7">Multi-pass membrane protein</topology>
    </subcellularLocation>
</comment>
<protein>
    <submittedName>
        <fullName evidence="8">Type III secretion protein T</fullName>
    </submittedName>
</protein>
<dbReference type="STRING" id="525918.SAMN05660964_02649"/>
<feature type="transmembrane region" description="Helical" evidence="7">
    <location>
        <begin position="76"/>
        <end position="94"/>
    </location>
</feature>
<dbReference type="AlphaFoldDB" id="A0A1H4EM71"/>
<comment type="similarity">
    <text evidence="2 7">Belongs to the FliR/MopE/SpaR family.</text>
</comment>
<evidence type="ECO:0000256" key="5">
    <source>
        <dbReference type="ARBA" id="ARBA00022989"/>
    </source>
</evidence>
<feature type="transmembrane region" description="Helical" evidence="7">
    <location>
        <begin position="130"/>
        <end position="151"/>
    </location>
</feature>
<dbReference type="EMBL" id="FNQP01000016">
    <property type="protein sequence ID" value="SEA86121.1"/>
    <property type="molecule type" value="Genomic_DNA"/>
</dbReference>
<dbReference type="GO" id="GO:0005886">
    <property type="term" value="C:plasma membrane"/>
    <property type="evidence" value="ECO:0007669"/>
    <property type="project" value="UniProtKB-SubCell"/>
</dbReference>
<evidence type="ECO:0000313" key="9">
    <source>
        <dbReference type="Proteomes" id="UP000199397"/>
    </source>
</evidence>